<evidence type="ECO:0000256" key="2">
    <source>
        <dbReference type="ARBA" id="ARBA00023015"/>
    </source>
</evidence>
<evidence type="ECO:0000256" key="4">
    <source>
        <dbReference type="ARBA" id="ARBA00023163"/>
    </source>
</evidence>
<name>A0A2K9N824_9PROT</name>
<organism evidence="5 6">
    <name type="scientific">Niveispirillum cyanobacteriorum</name>
    <dbReference type="NCBI Taxonomy" id="1612173"/>
    <lineage>
        <taxon>Bacteria</taxon>
        <taxon>Pseudomonadati</taxon>
        <taxon>Pseudomonadota</taxon>
        <taxon>Alphaproteobacteria</taxon>
        <taxon>Rhodospirillales</taxon>
        <taxon>Azospirillaceae</taxon>
        <taxon>Niveispirillum</taxon>
    </lineage>
</organism>
<protein>
    <submittedName>
        <fullName evidence="5">CopY family transcriptional regulator</fullName>
    </submittedName>
</protein>
<dbReference type="PIRSF" id="PIRSF019455">
    <property type="entry name" value="CopR_AtkY"/>
    <property type="match status" value="1"/>
</dbReference>
<dbReference type="RefSeq" id="WP_102110972.1">
    <property type="nucleotide sequence ID" value="NZ_BMGN01000004.1"/>
</dbReference>
<gene>
    <name evidence="5" type="ORF">C0V82_02415</name>
</gene>
<dbReference type="InterPro" id="IPR005650">
    <property type="entry name" value="BlaI_family"/>
</dbReference>
<sequence>MNDSATQDHNPSDLGDLEREIMDLVWRRGPVNADAVREMLSRPLKESTVRTVLKRLEEKGYLTHDVEGRTFIYRAAEGRDRVAARAVKRIVDWFCGGSAEDVVVGMVETDMLSPEQLQALAEKIEKARKKGA</sequence>
<dbReference type="AlphaFoldDB" id="A0A2K9N824"/>
<accession>A0A2K9N824</accession>
<dbReference type="Pfam" id="PF03965">
    <property type="entry name" value="Penicillinase_R"/>
    <property type="match status" value="1"/>
</dbReference>
<dbReference type="Proteomes" id="UP000234752">
    <property type="component" value="Chromosome eg_1"/>
</dbReference>
<evidence type="ECO:0000313" key="6">
    <source>
        <dbReference type="Proteomes" id="UP000234752"/>
    </source>
</evidence>
<dbReference type="Gene3D" id="1.10.10.10">
    <property type="entry name" value="Winged helix-like DNA-binding domain superfamily/Winged helix DNA-binding domain"/>
    <property type="match status" value="1"/>
</dbReference>
<dbReference type="KEGG" id="ncb:C0V82_02415"/>
<keyword evidence="2" id="KW-0805">Transcription regulation</keyword>
<evidence type="ECO:0000256" key="1">
    <source>
        <dbReference type="ARBA" id="ARBA00011046"/>
    </source>
</evidence>
<dbReference type="InterPro" id="IPR036388">
    <property type="entry name" value="WH-like_DNA-bd_sf"/>
</dbReference>
<dbReference type="GO" id="GO:0045892">
    <property type="term" value="P:negative regulation of DNA-templated transcription"/>
    <property type="evidence" value="ECO:0007669"/>
    <property type="project" value="InterPro"/>
</dbReference>
<dbReference type="GO" id="GO:0003677">
    <property type="term" value="F:DNA binding"/>
    <property type="evidence" value="ECO:0007669"/>
    <property type="project" value="UniProtKB-KW"/>
</dbReference>
<evidence type="ECO:0000313" key="5">
    <source>
        <dbReference type="EMBL" id="AUN29229.1"/>
    </source>
</evidence>
<keyword evidence="4" id="KW-0804">Transcription</keyword>
<keyword evidence="3" id="KW-0238">DNA-binding</keyword>
<proteinExistence type="inferred from homology"/>
<dbReference type="EMBL" id="CP025611">
    <property type="protein sequence ID" value="AUN29229.1"/>
    <property type="molecule type" value="Genomic_DNA"/>
</dbReference>
<comment type="similarity">
    <text evidence="1">Belongs to the BlaI transcriptional regulatory family.</text>
</comment>
<dbReference type="InterPro" id="IPR036390">
    <property type="entry name" value="WH_DNA-bd_sf"/>
</dbReference>
<dbReference type="OrthoDB" id="9813558at2"/>
<evidence type="ECO:0000256" key="3">
    <source>
        <dbReference type="ARBA" id="ARBA00023125"/>
    </source>
</evidence>
<dbReference type="SUPFAM" id="SSF46785">
    <property type="entry name" value="Winged helix' DNA-binding domain"/>
    <property type="match status" value="1"/>
</dbReference>
<keyword evidence="6" id="KW-1185">Reference proteome</keyword>
<reference evidence="5 6" key="1">
    <citation type="submission" date="2017-12" db="EMBL/GenBank/DDBJ databases">
        <title>Genomes of bacteria within cyanobacterial aggregates.</title>
        <authorList>
            <person name="Cai H."/>
        </authorList>
    </citation>
    <scope>NUCLEOTIDE SEQUENCE [LARGE SCALE GENOMIC DNA]</scope>
    <source>
        <strain evidence="5 6">TH16</strain>
    </source>
</reference>